<dbReference type="PRINTS" id="PR00120">
    <property type="entry name" value="HATPASE"/>
</dbReference>
<comment type="catalytic activity">
    <reaction evidence="22">
        <text>Cu(+)(in) + ATP + H2O = Cu(+)(out) + ADP + phosphate + H(+)</text>
        <dbReference type="Rhea" id="RHEA:25792"/>
        <dbReference type="ChEBI" id="CHEBI:15377"/>
        <dbReference type="ChEBI" id="CHEBI:15378"/>
        <dbReference type="ChEBI" id="CHEBI:30616"/>
        <dbReference type="ChEBI" id="CHEBI:43474"/>
        <dbReference type="ChEBI" id="CHEBI:49552"/>
        <dbReference type="ChEBI" id="CHEBI:456216"/>
        <dbReference type="EC" id="7.2.2.8"/>
    </reaction>
</comment>
<evidence type="ECO:0000259" key="24">
    <source>
        <dbReference type="PROSITE" id="PS50846"/>
    </source>
</evidence>
<dbReference type="CDD" id="cd00371">
    <property type="entry name" value="HMA"/>
    <property type="match status" value="1"/>
</dbReference>
<feature type="transmembrane region" description="Helical" evidence="23">
    <location>
        <begin position="200"/>
        <end position="219"/>
    </location>
</feature>
<dbReference type="RefSeq" id="WP_091510435.1">
    <property type="nucleotide sequence ID" value="NZ_FNFH01000002.1"/>
</dbReference>
<evidence type="ECO:0000256" key="13">
    <source>
        <dbReference type="ARBA" id="ARBA00022840"/>
    </source>
</evidence>
<comment type="similarity">
    <text evidence="2 23">Belongs to the cation transport ATPase (P-type) (TC 3.A.3) family. Type IB subfamily.</text>
</comment>
<dbReference type="InterPro" id="IPR036163">
    <property type="entry name" value="HMA_dom_sf"/>
</dbReference>
<dbReference type="AlphaFoldDB" id="A0A1G8Y3W8"/>
<dbReference type="Gene3D" id="3.40.50.1000">
    <property type="entry name" value="HAD superfamily/HAD-like"/>
    <property type="match status" value="1"/>
</dbReference>
<dbReference type="Proteomes" id="UP000199305">
    <property type="component" value="Unassembled WGS sequence"/>
</dbReference>
<evidence type="ECO:0000313" key="26">
    <source>
        <dbReference type="Proteomes" id="UP000199305"/>
    </source>
</evidence>
<organism evidence="25 26">
    <name type="scientific">Microbulbifer yueqingensis</name>
    <dbReference type="NCBI Taxonomy" id="658219"/>
    <lineage>
        <taxon>Bacteria</taxon>
        <taxon>Pseudomonadati</taxon>
        <taxon>Pseudomonadota</taxon>
        <taxon>Gammaproteobacteria</taxon>
        <taxon>Cellvibrionales</taxon>
        <taxon>Microbulbiferaceae</taxon>
        <taxon>Microbulbifer</taxon>
    </lineage>
</organism>
<reference evidence="26" key="1">
    <citation type="submission" date="2016-10" db="EMBL/GenBank/DDBJ databases">
        <authorList>
            <person name="Varghese N."/>
            <person name="Submissions S."/>
        </authorList>
    </citation>
    <scope>NUCLEOTIDE SEQUENCE [LARGE SCALE GENOMIC DNA]</scope>
    <source>
        <strain evidence="26">CGMCC 1.10658</strain>
    </source>
</reference>
<feature type="transmembrane region" description="Helical" evidence="23">
    <location>
        <begin position="381"/>
        <end position="404"/>
    </location>
</feature>
<feature type="transmembrane region" description="Helical" evidence="23">
    <location>
        <begin position="133"/>
        <end position="159"/>
    </location>
</feature>
<evidence type="ECO:0000256" key="18">
    <source>
        <dbReference type="ARBA" id="ARBA00023065"/>
    </source>
</evidence>
<dbReference type="InterPro" id="IPR023298">
    <property type="entry name" value="ATPase_P-typ_TM_dom_sf"/>
</dbReference>
<dbReference type="PROSITE" id="PS00154">
    <property type="entry name" value="ATPASE_E1_E2"/>
    <property type="match status" value="1"/>
</dbReference>
<feature type="transmembrane region" description="Helical" evidence="23">
    <location>
        <begin position="353"/>
        <end position="375"/>
    </location>
</feature>
<dbReference type="InterPro" id="IPR059000">
    <property type="entry name" value="ATPase_P-type_domA"/>
</dbReference>
<evidence type="ECO:0000256" key="17">
    <source>
        <dbReference type="ARBA" id="ARBA00023008"/>
    </source>
</evidence>
<feature type="transmembrane region" description="Helical" evidence="23">
    <location>
        <begin position="101"/>
        <end position="121"/>
    </location>
</feature>
<dbReference type="NCBIfam" id="TIGR01525">
    <property type="entry name" value="ATPase-IB_hvy"/>
    <property type="match status" value="1"/>
</dbReference>
<evidence type="ECO:0000256" key="9">
    <source>
        <dbReference type="ARBA" id="ARBA00022723"/>
    </source>
</evidence>
<dbReference type="NCBIfam" id="TIGR01494">
    <property type="entry name" value="ATPase_P-type"/>
    <property type="match status" value="1"/>
</dbReference>
<dbReference type="SUPFAM" id="SSF81665">
    <property type="entry name" value="Calcium ATPase, transmembrane domain M"/>
    <property type="match status" value="1"/>
</dbReference>
<dbReference type="Pfam" id="PF00403">
    <property type="entry name" value="HMA"/>
    <property type="match status" value="1"/>
</dbReference>
<protein>
    <recommendedName>
        <fullName evidence="4">Copper-exporting P-type ATPase</fullName>
        <ecNumber evidence="3">7.2.2.8</ecNumber>
    </recommendedName>
    <alternativeName>
        <fullName evidence="20">Copper-exporting P-type ATPase A</fullName>
    </alternativeName>
    <alternativeName>
        <fullName evidence="21">Cu(+)-exporting ATPase</fullName>
    </alternativeName>
</protein>
<keyword evidence="15" id="KW-1278">Translocase</keyword>
<feature type="domain" description="HMA" evidence="24">
    <location>
        <begin position="14"/>
        <end position="77"/>
    </location>
</feature>
<feature type="transmembrane region" description="Helical" evidence="23">
    <location>
        <begin position="724"/>
        <end position="742"/>
    </location>
</feature>
<dbReference type="Pfam" id="PF00122">
    <property type="entry name" value="E1-E2_ATPase"/>
    <property type="match status" value="1"/>
</dbReference>
<proteinExistence type="inferred from homology"/>
<keyword evidence="17" id="KW-0186">Copper</keyword>
<evidence type="ECO:0000256" key="3">
    <source>
        <dbReference type="ARBA" id="ARBA00012517"/>
    </source>
</evidence>
<gene>
    <name evidence="25" type="ORF">SAMN05216212_1337</name>
</gene>
<keyword evidence="8 23" id="KW-0812">Transmembrane</keyword>
<dbReference type="GO" id="GO:0005507">
    <property type="term" value="F:copper ion binding"/>
    <property type="evidence" value="ECO:0007669"/>
    <property type="project" value="TreeGrafter"/>
</dbReference>
<dbReference type="SUPFAM" id="SSF55008">
    <property type="entry name" value="HMA, heavy metal-associated domain"/>
    <property type="match status" value="1"/>
</dbReference>
<dbReference type="PROSITE" id="PS01047">
    <property type="entry name" value="HMA_1"/>
    <property type="match status" value="1"/>
</dbReference>
<dbReference type="STRING" id="658219.SAMN05216212_1337"/>
<dbReference type="PROSITE" id="PS50846">
    <property type="entry name" value="HMA_2"/>
    <property type="match status" value="1"/>
</dbReference>
<dbReference type="GO" id="GO:0016887">
    <property type="term" value="F:ATP hydrolysis activity"/>
    <property type="evidence" value="ECO:0007669"/>
    <property type="project" value="InterPro"/>
</dbReference>
<name>A0A1G8Y3W8_9GAMM</name>
<keyword evidence="11 23" id="KW-0547">Nucleotide-binding</keyword>
<dbReference type="SFLD" id="SFLDF00027">
    <property type="entry name" value="p-type_atpase"/>
    <property type="match status" value="1"/>
</dbReference>
<dbReference type="PRINTS" id="PR00119">
    <property type="entry name" value="CATATPASE"/>
</dbReference>
<keyword evidence="9 23" id="KW-0479">Metal-binding</keyword>
<dbReference type="SFLD" id="SFLDS00003">
    <property type="entry name" value="Haloacid_Dehalogenase"/>
    <property type="match status" value="1"/>
</dbReference>
<dbReference type="Gene3D" id="2.70.150.10">
    <property type="entry name" value="Calcium-transporting ATPase, cytoplasmic transduction domain A"/>
    <property type="match status" value="1"/>
</dbReference>
<dbReference type="PANTHER" id="PTHR43520">
    <property type="entry name" value="ATP7, ISOFORM B"/>
    <property type="match status" value="1"/>
</dbReference>
<dbReference type="SUPFAM" id="SSF56784">
    <property type="entry name" value="HAD-like"/>
    <property type="match status" value="1"/>
</dbReference>
<dbReference type="FunFam" id="2.70.150.10:FF:000020">
    <property type="entry name" value="Copper-exporting P-type ATPase A"/>
    <property type="match status" value="1"/>
</dbReference>
<evidence type="ECO:0000256" key="1">
    <source>
        <dbReference type="ARBA" id="ARBA00004651"/>
    </source>
</evidence>
<evidence type="ECO:0000256" key="14">
    <source>
        <dbReference type="ARBA" id="ARBA00022842"/>
    </source>
</evidence>
<dbReference type="GO" id="GO:0055070">
    <property type="term" value="P:copper ion homeostasis"/>
    <property type="evidence" value="ECO:0007669"/>
    <property type="project" value="TreeGrafter"/>
</dbReference>
<dbReference type="Gene3D" id="3.40.1110.10">
    <property type="entry name" value="Calcium-transporting ATPase, cytoplasmic domain N"/>
    <property type="match status" value="1"/>
</dbReference>
<evidence type="ECO:0000256" key="15">
    <source>
        <dbReference type="ARBA" id="ARBA00022967"/>
    </source>
</evidence>
<dbReference type="InterPro" id="IPR017969">
    <property type="entry name" value="Heavy-metal-associated_CS"/>
</dbReference>
<evidence type="ECO:0000256" key="23">
    <source>
        <dbReference type="RuleBase" id="RU362081"/>
    </source>
</evidence>
<dbReference type="GO" id="GO:0005886">
    <property type="term" value="C:plasma membrane"/>
    <property type="evidence" value="ECO:0007669"/>
    <property type="project" value="UniProtKB-SubCell"/>
</dbReference>
<dbReference type="InterPro" id="IPR023214">
    <property type="entry name" value="HAD_sf"/>
</dbReference>
<evidence type="ECO:0000256" key="11">
    <source>
        <dbReference type="ARBA" id="ARBA00022741"/>
    </source>
</evidence>
<keyword evidence="14" id="KW-0460">Magnesium</keyword>
<keyword evidence="6 23" id="KW-1003">Cell membrane</keyword>
<dbReference type="EMBL" id="FNFH01000002">
    <property type="protein sequence ID" value="SDJ97134.1"/>
    <property type="molecule type" value="Genomic_DNA"/>
</dbReference>
<evidence type="ECO:0000256" key="5">
    <source>
        <dbReference type="ARBA" id="ARBA00022448"/>
    </source>
</evidence>
<evidence type="ECO:0000256" key="16">
    <source>
        <dbReference type="ARBA" id="ARBA00022989"/>
    </source>
</evidence>
<dbReference type="InterPro" id="IPR008250">
    <property type="entry name" value="ATPase_P-typ_transduc_dom_A_sf"/>
</dbReference>
<keyword evidence="16 23" id="KW-1133">Transmembrane helix</keyword>
<dbReference type="GO" id="GO:0005524">
    <property type="term" value="F:ATP binding"/>
    <property type="evidence" value="ECO:0007669"/>
    <property type="project" value="UniProtKB-UniRule"/>
</dbReference>
<dbReference type="OrthoDB" id="9814270at2"/>
<dbReference type="PANTHER" id="PTHR43520:SF6">
    <property type="entry name" value="COPPER-EXPORTING P-TYPE ATPASE"/>
    <property type="match status" value="1"/>
</dbReference>
<evidence type="ECO:0000256" key="20">
    <source>
        <dbReference type="ARBA" id="ARBA00029719"/>
    </source>
</evidence>
<evidence type="ECO:0000256" key="19">
    <source>
        <dbReference type="ARBA" id="ARBA00023136"/>
    </source>
</evidence>
<dbReference type="SFLD" id="SFLDG00002">
    <property type="entry name" value="C1.7:_P-type_atpase_like"/>
    <property type="match status" value="1"/>
</dbReference>
<comment type="subcellular location">
    <subcellularLocation>
        <location evidence="1">Cell membrane</location>
        <topology evidence="1">Multi-pass membrane protein</topology>
    </subcellularLocation>
</comment>
<evidence type="ECO:0000256" key="4">
    <source>
        <dbReference type="ARBA" id="ARBA00015102"/>
    </source>
</evidence>
<keyword evidence="10" id="KW-0677">Repeat</keyword>
<evidence type="ECO:0000256" key="22">
    <source>
        <dbReference type="ARBA" id="ARBA00049289"/>
    </source>
</evidence>
<keyword evidence="19 23" id="KW-0472">Membrane</keyword>
<evidence type="ECO:0000256" key="2">
    <source>
        <dbReference type="ARBA" id="ARBA00006024"/>
    </source>
</evidence>
<keyword evidence="26" id="KW-1185">Reference proteome</keyword>
<feature type="transmembrane region" description="Helical" evidence="23">
    <location>
        <begin position="171"/>
        <end position="194"/>
    </location>
</feature>
<keyword evidence="18" id="KW-0406">Ion transport</keyword>
<dbReference type="GO" id="GO:0043682">
    <property type="term" value="F:P-type divalent copper transporter activity"/>
    <property type="evidence" value="ECO:0007669"/>
    <property type="project" value="TreeGrafter"/>
</dbReference>
<evidence type="ECO:0000256" key="10">
    <source>
        <dbReference type="ARBA" id="ARBA00022737"/>
    </source>
</evidence>
<dbReference type="InterPro" id="IPR023299">
    <property type="entry name" value="ATPase_P-typ_cyto_dom_N"/>
</dbReference>
<keyword evidence="12" id="KW-0187">Copper transport</keyword>
<dbReference type="EC" id="7.2.2.8" evidence="3"/>
<evidence type="ECO:0000256" key="7">
    <source>
        <dbReference type="ARBA" id="ARBA00022553"/>
    </source>
</evidence>
<evidence type="ECO:0000256" key="21">
    <source>
        <dbReference type="ARBA" id="ARBA00033239"/>
    </source>
</evidence>
<dbReference type="Pfam" id="PF00702">
    <property type="entry name" value="Hydrolase"/>
    <property type="match status" value="1"/>
</dbReference>
<keyword evidence="5" id="KW-0813">Transport</keyword>
<dbReference type="InterPro" id="IPR027256">
    <property type="entry name" value="P-typ_ATPase_IB"/>
</dbReference>
<evidence type="ECO:0000256" key="6">
    <source>
        <dbReference type="ARBA" id="ARBA00022475"/>
    </source>
</evidence>
<accession>A0A1G8Y3W8</accession>
<keyword evidence="13 23" id="KW-0067">ATP-binding</keyword>
<evidence type="ECO:0000256" key="12">
    <source>
        <dbReference type="ARBA" id="ARBA00022796"/>
    </source>
</evidence>
<dbReference type="GO" id="GO:0060003">
    <property type="term" value="P:copper ion export"/>
    <property type="evidence" value="ECO:0007669"/>
    <property type="project" value="UniProtKB-ARBA"/>
</dbReference>
<dbReference type="NCBIfam" id="TIGR01511">
    <property type="entry name" value="ATPase-IB1_Cu"/>
    <property type="match status" value="1"/>
</dbReference>
<evidence type="ECO:0000256" key="8">
    <source>
        <dbReference type="ARBA" id="ARBA00022692"/>
    </source>
</evidence>
<dbReference type="InterPro" id="IPR018303">
    <property type="entry name" value="ATPase_P-typ_P_site"/>
</dbReference>
<dbReference type="SUPFAM" id="SSF81653">
    <property type="entry name" value="Calcium ATPase, transduction domain A"/>
    <property type="match status" value="1"/>
</dbReference>
<evidence type="ECO:0000313" key="25">
    <source>
        <dbReference type="EMBL" id="SDJ97134.1"/>
    </source>
</evidence>
<dbReference type="InterPro" id="IPR006121">
    <property type="entry name" value="HMA_dom"/>
</dbReference>
<dbReference type="InterPro" id="IPR036412">
    <property type="entry name" value="HAD-like_sf"/>
</dbReference>
<sequence>MSDTSKENERAPAESRTFRLEGVTCAGCVRSIESALDGVPGVAEARVNLADRTLVVAGSASDDECIAAVEAAGYGAERVRTSERERREQQHAEEQRHYRSLLLRCFLALGLGVPLMAWGLLGGEMMVNTPGQQMAWGVVGLLTLGVLVYCGGHFFTGAWRAFLHHNANMDTLVALGTGAAWLFSMAVVIAPQMLPEMSRHVYFEASAMIIGLINLGQALELRARGRTSAAVEKLLELQDPTARVVHDGEERDLPLEEVQVGDLIRVRPGEKIPVDGTVEEGRSLVDESMLTGEPVPVNKGEGDFLSAGTLNKNGTLLFRAEKVGADTRLAQIIEMVKNAQSSRVPIARLADRISAIFVPTVMIIAVLAALAWYNFGPEPRAAHVLVVLTAVLIIACPCALGLATPMSVMVGVGKGAEYGVLIRNGKALQQASKLHTLVVDKTGTLTEGEPRLTEIEADDSFDGTEEELLELLASLEQGSEHPLAAAVMAAARERELEFLRTEDFEAITAHGVAGRVDGRAVLLGNRKLMQRENIDTGSWDKRVKQLGEEGRTAMYAAVDGRMAGIIAVSDPLREDAKAAVARLQQLGVRIEMLTGDNEGTARAVARQLGIDRVHAELQPEDKEKIIGELQDSGEQVGMAGDGINDAPALARADVGFAIGAGTDVAIETADVTLMRSSLHGVADAIALSRATLRNIKQNLFGAFIYNTLGIPIAAGVLYPFTGALLSPVIAGAAMAMSSVTVVTNANRLRFFQPEGSNAEVATSNSVKSGEA</sequence>
<dbReference type="InterPro" id="IPR044492">
    <property type="entry name" value="P_typ_ATPase_HD_dom"/>
</dbReference>
<keyword evidence="7" id="KW-0597">Phosphoprotein</keyword>
<dbReference type="InterPro" id="IPR001757">
    <property type="entry name" value="P_typ_ATPase"/>
</dbReference>
<dbReference type="GO" id="GO:0140581">
    <property type="term" value="F:P-type monovalent copper transporter activity"/>
    <property type="evidence" value="ECO:0007669"/>
    <property type="project" value="UniProtKB-EC"/>
</dbReference>
<dbReference type="Gene3D" id="3.30.70.100">
    <property type="match status" value="1"/>
</dbReference>
<feature type="transmembrane region" description="Helical" evidence="23">
    <location>
        <begin position="699"/>
        <end position="718"/>
    </location>
</feature>
<dbReference type="CDD" id="cd02094">
    <property type="entry name" value="P-type_ATPase_Cu-like"/>
    <property type="match status" value="1"/>
</dbReference>